<evidence type="ECO:0000256" key="3">
    <source>
        <dbReference type="ARBA" id="ARBA00022679"/>
    </source>
</evidence>
<dbReference type="Proteomes" id="UP001139450">
    <property type="component" value="Unassembled WGS sequence"/>
</dbReference>
<gene>
    <name evidence="9" type="ORF">MUY27_17845</name>
</gene>
<dbReference type="Gene3D" id="3.30.300.160">
    <property type="entry name" value="Type II secretion system, protein E, N-terminal domain"/>
    <property type="match status" value="1"/>
</dbReference>
<feature type="transmembrane region" description="Helical" evidence="7">
    <location>
        <begin position="561"/>
        <end position="581"/>
    </location>
</feature>
<dbReference type="Pfam" id="PF05157">
    <property type="entry name" value="MshEN"/>
    <property type="match status" value="1"/>
</dbReference>
<evidence type="ECO:0000256" key="7">
    <source>
        <dbReference type="SAM" id="Phobius"/>
    </source>
</evidence>
<keyword evidence="2 9" id="KW-0328">Glycosyltransferase</keyword>
<comment type="caution">
    <text evidence="9">The sequence shown here is derived from an EMBL/GenBank/DDBJ whole genome shotgun (WGS) entry which is preliminary data.</text>
</comment>
<keyword evidence="3 9" id="KW-0808">Transferase</keyword>
<feature type="transmembrane region" description="Helical" evidence="7">
    <location>
        <begin position="593"/>
        <end position="612"/>
    </location>
</feature>
<dbReference type="SUPFAM" id="SSF160246">
    <property type="entry name" value="EspE N-terminal domain-like"/>
    <property type="match status" value="1"/>
</dbReference>
<feature type="transmembrane region" description="Helical" evidence="7">
    <location>
        <begin position="221"/>
        <end position="243"/>
    </location>
</feature>
<evidence type="ECO:0000313" key="10">
    <source>
        <dbReference type="Proteomes" id="UP001139450"/>
    </source>
</evidence>
<evidence type="ECO:0000256" key="6">
    <source>
        <dbReference type="ARBA" id="ARBA00023136"/>
    </source>
</evidence>
<proteinExistence type="predicted"/>
<dbReference type="PANTHER" id="PTHR43867:SF2">
    <property type="entry name" value="CELLULOSE SYNTHASE CATALYTIC SUBUNIT A [UDP-FORMING]"/>
    <property type="match status" value="1"/>
</dbReference>
<evidence type="ECO:0000313" key="9">
    <source>
        <dbReference type="EMBL" id="MCJ8211586.1"/>
    </source>
</evidence>
<dbReference type="InterPro" id="IPR007831">
    <property type="entry name" value="T2SS_GspE_N"/>
</dbReference>
<dbReference type="InterPro" id="IPR037257">
    <property type="entry name" value="T2SS_E_N_sf"/>
</dbReference>
<dbReference type="EMBL" id="JALJEJ010000011">
    <property type="protein sequence ID" value="MCJ8211586.1"/>
    <property type="molecule type" value="Genomic_DNA"/>
</dbReference>
<dbReference type="GO" id="GO:0016757">
    <property type="term" value="F:glycosyltransferase activity"/>
    <property type="evidence" value="ECO:0007669"/>
    <property type="project" value="UniProtKB-KW"/>
</dbReference>
<organism evidence="9 10">
    <name type="scientific">Mucilaginibacter straminoryzae</name>
    <dbReference type="NCBI Taxonomy" id="2932774"/>
    <lineage>
        <taxon>Bacteria</taxon>
        <taxon>Pseudomonadati</taxon>
        <taxon>Bacteroidota</taxon>
        <taxon>Sphingobacteriia</taxon>
        <taxon>Sphingobacteriales</taxon>
        <taxon>Sphingobacteriaceae</taxon>
        <taxon>Mucilaginibacter</taxon>
    </lineage>
</organism>
<reference evidence="9" key="1">
    <citation type="submission" date="2022-04" db="EMBL/GenBank/DDBJ databases">
        <title>Mucilaginibacter sp. RS28 isolated from freshwater.</title>
        <authorList>
            <person name="Ko S.-R."/>
        </authorList>
    </citation>
    <scope>NUCLEOTIDE SEQUENCE</scope>
    <source>
        <strain evidence="9">RS28</strain>
    </source>
</reference>
<keyword evidence="6 7" id="KW-0472">Membrane</keyword>
<dbReference type="Gene3D" id="3.90.550.10">
    <property type="entry name" value="Spore Coat Polysaccharide Biosynthesis Protein SpsA, Chain A"/>
    <property type="match status" value="1"/>
</dbReference>
<dbReference type="CDD" id="cd06427">
    <property type="entry name" value="CESA_like_2"/>
    <property type="match status" value="1"/>
</dbReference>
<dbReference type="InterPro" id="IPR029044">
    <property type="entry name" value="Nucleotide-diphossugar_trans"/>
</dbReference>
<keyword evidence="5 7" id="KW-1133">Transmembrane helix</keyword>
<protein>
    <submittedName>
        <fullName evidence="9">Glycosyltransferase</fullName>
        <ecNumber evidence="9">2.4.-.-</ecNumber>
    </submittedName>
</protein>
<dbReference type="PANTHER" id="PTHR43867">
    <property type="entry name" value="CELLULOSE SYNTHASE CATALYTIC SUBUNIT A [UDP-FORMING]"/>
    <property type="match status" value="1"/>
</dbReference>
<dbReference type="InterPro" id="IPR050321">
    <property type="entry name" value="Glycosyltr_2/OpgH_subfam"/>
</dbReference>
<feature type="domain" description="Type II secretion system protein GspE N-terminal" evidence="8">
    <location>
        <begin position="86"/>
        <end position="165"/>
    </location>
</feature>
<dbReference type="GO" id="GO:0016020">
    <property type="term" value="C:membrane"/>
    <property type="evidence" value="ECO:0007669"/>
    <property type="project" value="UniProtKB-SubCell"/>
</dbReference>
<feature type="transmembrane region" description="Helical" evidence="7">
    <location>
        <begin position="197"/>
        <end position="215"/>
    </location>
</feature>
<evidence type="ECO:0000256" key="2">
    <source>
        <dbReference type="ARBA" id="ARBA00022676"/>
    </source>
</evidence>
<evidence type="ECO:0000256" key="5">
    <source>
        <dbReference type="ARBA" id="ARBA00022989"/>
    </source>
</evidence>
<dbReference type="SUPFAM" id="SSF53448">
    <property type="entry name" value="Nucleotide-diphospho-sugar transferases"/>
    <property type="match status" value="1"/>
</dbReference>
<comment type="subcellular location">
    <subcellularLocation>
        <location evidence="1">Membrane</location>
        <topology evidence="1">Multi-pass membrane protein</topology>
    </subcellularLocation>
</comment>
<accession>A0A9X1X5Y7</accession>
<dbReference type="EC" id="2.4.-.-" evidence="9"/>
<dbReference type="RefSeq" id="WP_245132339.1">
    <property type="nucleotide sequence ID" value="NZ_JALJEJ010000011.1"/>
</dbReference>
<evidence type="ECO:0000259" key="8">
    <source>
        <dbReference type="Pfam" id="PF05157"/>
    </source>
</evidence>
<keyword evidence="10" id="KW-1185">Reference proteome</keyword>
<feature type="transmembrane region" description="Helical" evidence="7">
    <location>
        <begin position="519"/>
        <end position="549"/>
    </location>
</feature>
<name>A0A9X1X5Y7_9SPHI</name>
<dbReference type="AlphaFoldDB" id="A0A9X1X5Y7"/>
<dbReference type="Pfam" id="PF13641">
    <property type="entry name" value="Glyco_tranf_2_3"/>
    <property type="match status" value="1"/>
</dbReference>
<evidence type="ECO:0000256" key="1">
    <source>
        <dbReference type="ARBA" id="ARBA00004141"/>
    </source>
</evidence>
<sequence length="643" mass="74448">MSDKMPEELSELAESGPVKATVADSTSYSKKLPIPQMLVRDGFITDEDVEKIYRHSERSGLSFIKIVLNFGYISRKNYERSLNNAGYAFEEIREQPYDKEILDQVDLKFADEHLALPLRKENGKIVTIMADPSDQLFIDFVKLTFDCDPEIIVASDLDITWLSHKLIGIPYVKSAVFELLNRDAESSALVTFTNSQLIFIFATIAIIATFLVLSFTLTAIVINVIISSVFLVAITFKLFLALVGSRFELHQQVTKEEVKNVKDDQLPIYTIHLPVYKEDKLIKKLIWNLQSIDYPREQLDIKLLIEEDDDKTLNAVRNLDFPAIFEVIVVPYHMPKTKPKACNYGLHFSRGKFLTIYDAEDIPDTDQLKKVVRMFEKLPSNYICIQCALNYFNRNENFLTRMFTLEYSYWFDYMLPGLDTLDIPIPLGGTSNHFKLDNLTELGGWDPFNVTEDADLGVRAYAKGYKIAIVNSTTYEEANNEPFNWIRQRSRWIKGYMQTYLVHMRNPIKLWQKVGWQGFLGFNFFIGATPVTFLLYPFLLSVFIAYLVFDLKSIRLLFPDWVLFMSIFNLLIGNILMIYVNMMAVFKRRYYELILFAIANPVYWLMHSIAAYKGLYQLVIKPFYWEKTNHGLSKVNNSANAVK</sequence>
<keyword evidence="4 7" id="KW-0812">Transmembrane</keyword>
<evidence type="ECO:0000256" key="4">
    <source>
        <dbReference type="ARBA" id="ARBA00022692"/>
    </source>
</evidence>